<gene>
    <name evidence="1" type="ORF">M9Y10_034964</name>
</gene>
<protein>
    <submittedName>
        <fullName evidence="1">Uncharacterized protein</fullName>
    </submittedName>
</protein>
<reference evidence="1 2" key="1">
    <citation type="submission" date="2024-04" db="EMBL/GenBank/DDBJ databases">
        <title>Tritrichomonas musculus Genome.</title>
        <authorList>
            <person name="Alves-Ferreira E."/>
            <person name="Grigg M."/>
            <person name="Lorenzi H."/>
            <person name="Galac M."/>
        </authorList>
    </citation>
    <scope>NUCLEOTIDE SEQUENCE [LARGE SCALE GENOMIC DNA]</scope>
    <source>
        <strain evidence="1 2">EAF2021</strain>
    </source>
</reference>
<keyword evidence="2" id="KW-1185">Reference proteome</keyword>
<sequence>MIKLADDVAFDAKEVTFRDLKQLALMLNVNENEIDDIVNSVKDRFGIARDMKIKQSNPEYERVKNAVNSNLTDKIIYKLTEMI</sequence>
<name>A0ABR2KGI3_9EUKA</name>
<dbReference type="EMBL" id="JAPFFF010000005">
    <property type="protein sequence ID" value="KAK8890194.1"/>
    <property type="molecule type" value="Genomic_DNA"/>
</dbReference>
<comment type="caution">
    <text evidence="1">The sequence shown here is derived from an EMBL/GenBank/DDBJ whole genome shotgun (WGS) entry which is preliminary data.</text>
</comment>
<dbReference type="Proteomes" id="UP001470230">
    <property type="component" value="Unassembled WGS sequence"/>
</dbReference>
<proteinExistence type="predicted"/>
<evidence type="ECO:0000313" key="1">
    <source>
        <dbReference type="EMBL" id="KAK8890194.1"/>
    </source>
</evidence>
<accession>A0ABR2KGI3</accession>
<evidence type="ECO:0000313" key="2">
    <source>
        <dbReference type="Proteomes" id="UP001470230"/>
    </source>
</evidence>
<organism evidence="1 2">
    <name type="scientific">Tritrichomonas musculus</name>
    <dbReference type="NCBI Taxonomy" id="1915356"/>
    <lineage>
        <taxon>Eukaryota</taxon>
        <taxon>Metamonada</taxon>
        <taxon>Parabasalia</taxon>
        <taxon>Tritrichomonadida</taxon>
        <taxon>Tritrichomonadidae</taxon>
        <taxon>Tritrichomonas</taxon>
    </lineage>
</organism>